<dbReference type="InterPro" id="IPR051619">
    <property type="entry name" value="TypeII_TA_RNase_PINc/VapC"/>
</dbReference>
<dbReference type="InterPro" id="IPR044153">
    <property type="entry name" value="PIN_Pae0151-like"/>
</dbReference>
<evidence type="ECO:0000313" key="3">
    <source>
        <dbReference type="EMBL" id="GLK51411.1"/>
    </source>
</evidence>
<dbReference type="RefSeq" id="WP_271185793.1">
    <property type="nucleotide sequence ID" value="NZ_BSFE01000002.1"/>
</dbReference>
<evidence type="ECO:0000259" key="2">
    <source>
        <dbReference type="Pfam" id="PF01850"/>
    </source>
</evidence>
<evidence type="ECO:0000313" key="4">
    <source>
        <dbReference type="Proteomes" id="UP001143486"/>
    </source>
</evidence>
<dbReference type="PANTHER" id="PTHR35901:SF1">
    <property type="entry name" value="EXONUCLEASE VAPC9"/>
    <property type="match status" value="1"/>
</dbReference>
<dbReference type="InterPro" id="IPR002716">
    <property type="entry name" value="PIN_dom"/>
</dbReference>
<organism evidence="3 4">
    <name type="scientific">Maricaulis virginensis</name>
    <dbReference type="NCBI Taxonomy" id="144022"/>
    <lineage>
        <taxon>Bacteria</taxon>
        <taxon>Pseudomonadati</taxon>
        <taxon>Pseudomonadota</taxon>
        <taxon>Alphaproteobacteria</taxon>
        <taxon>Maricaulales</taxon>
        <taxon>Maricaulaceae</taxon>
        <taxon>Maricaulis</taxon>
    </lineage>
</organism>
<proteinExistence type="predicted"/>
<dbReference type="Pfam" id="PF01850">
    <property type="entry name" value="PIN"/>
    <property type="match status" value="1"/>
</dbReference>
<dbReference type="InterPro" id="IPR029060">
    <property type="entry name" value="PIN-like_dom_sf"/>
</dbReference>
<dbReference type="PANTHER" id="PTHR35901">
    <property type="entry name" value="RIBONUCLEASE VAPC3"/>
    <property type="match status" value="1"/>
</dbReference>
<dbReference type="Gene3D" id="3.40.50.1010">
    <property type="entry name" value="5'-nuclease"/>
    <property type="match status" value="1"/>
</dbReference>
<dbReference type="CDD" id="cd09873">
    <property type="entry name" value="PIN_Pae0151-like"/>
    <property type="match status" value="1"/>
</dbReference>
<evidence type="ECO:0000256" key="1">
    <source>
        <dbReference type="ARBA" id="ARBA00022842"/>
    </source>
</evidence>
<accession>A0A9W6IM16</accession>
<dbReference type="SUPFAM" id="SSF88723">
    <property type="entry name" value="PIN domain-like"/>
    <property type="match status" value="1"/>
</dbReference>
<dbReference type="EMBL" id="BSFE01000002">
    <property type="protein sequence ID" value="GLK51411.1"/>
    <property type="molecule type" value="Genomic_DNA"/>
</dbReference>
<reference evidence="3" key="2">
    <citation type="submission" date="2023-01" db="EMBL/GenBank/DDBJ databases">
        <authorList>
            <person name="Sun Q."/>
            <person name="Evtushenko L."/>
        </authorList>
    </citation>
    <scope>NUCLEOTIDE SEQUENCE</scope>
    <source>
        <strain evidence="3">VKM B-1513</strain>
    </source>
</reference>
<name>A0A9W6IM16_9PROT</name>
<comment type="caution">
    <text evidence="3">The sequence shown here is derived from an EMBL/GenBank/DDBJ whole genome shotgun (WGS) entry which is preliminary data.</text>
</comment>
<dbReference type="AlphaFoldDB" id="A0A9W6IM16"/>
<keyword evidence="4" id="KW-1185">Reference proteome</keyword>
<protein>
    <recommendedName>
        <fullName evidence="2">PIN domain-containing protein</fullName>
    </recommendedName>
</protein>
<feature type="domain" description="PIN" evidence="2">
    <location>
        <begin position="5"/>
        <end position="122"/>
    </location>
</feature>
<sequence length="134" mass="14562">MKPAVFDASVAVKVFLPVAGSDAAEAVAKTHAMVAPELVLVESANAFWKYVNKGLVPLEDCLTAIRNLSGFADLRPDRTIFPEALALASRLQHPVYDCVYLALALRTQFPLVSVDRKLLSLARDRLGIETINPS</sequence>
<dbReference type="Proteomes" id="UP001143486">
    <property type="component" value="Unassembled WGS sequence"/>
</dbReference>
<reference evidence="3" key="1">
    <citation type="journal article" date="2014" name="Int. J. Syst. Evol. Microbiol.">
        <title>Complete genome sequence of Corynebacterium casei LMG S-19264T (=DSM 44701T), isolated from a smear-ripened cheese.</title>
        <authorList>
            <consortium name="US DOE Joint Genome Institute (JGI-PGF)"/>
            <person name="Walter F."/>
            <person name="Albersmeier A."/>
            <person name="Kalinowski J."/>
            <person name="Ruckert C."/>
        </authorList>
    </citation>
    <scope>NUCLEOTIDE SEQUENCE</scope>
    <source>
        <strain evidence="3">VKM B-1513</strain>
    </source>
</reference>
<keyword evidence="1" id="KW-0460">Magnesium</keyword>
<gene>
    <name evidence="3" type="ORF">GCM10017621_09190</name>
</gene>